<proteinExistence type="predicted"/>
<dbReference type="PANTHER" id="PTHR34580">
    <property type="match status" value="1"/>
</dbReference>
<dbReference type="Proteomes" id="UP000317178">
    <property type="component" value="Chromosome"/>
</dbReference>
<accession>A0A518CTQ2</accession>
<dbReference type="Pfam" id="PF25583">
    <property type="entry name" value="WCX"/>
    <property type="match status" value="1"/>
</dbReference>
<evidence type="ECO:0000313" key="4">
    <source>
        <dbReference type="EMBL" id="QDU82612.1"/>
    </source>
</evidence>
<dbReference type="InterPro" id="IPR036388">
    <property type="entry name" value="WH-like_DNA-bd_sf"/>
</dbReference>
<gene>
    <name evidence="4" type="ORF">Pla110_43730</name>
</gene>
<feature type="domain" description="WYL" evidence="2">
    <location>
        <begin position="166"/>
        <end position="233"/>
    </location>
</feature>
<dbReference type="PIRSF" id="PIRSF016838">
    <property type="entry name" value="PafC"/>
    <property type="match status" value="1"/>
</dbReference>
<keyword evidence="5" id="KW-1185">Reference proteome</keyword>
<dbReference type="InterPro" id="IPR026881">
    <property type="entry name" value="WYL_dom"/>
</dbReference>
<sequence>MPKKDKDIFDSDPNPHISDADRRIRQAAKLADILKLLNLLRGNGRWNVAALAKEFECSERTIRRHLKVLDFAGIPVFYDASERCHRLRSDFVFPVVNLTPEEMLGQAIATLTTKVPGLDISDGAEPTTINLAATNEEMQEILAQAGELVEVLGLQLADHSQHHDMIRSVQHALLKGKQIRGLYRSPYRDKDFELQIEPYRLCFIKQSWYIVGLADGMTKPHTYRVARFKSLKMIEFNASIPEDFKLNNYLGNAWAVFRGETSYEVELKFDPEAALLVSETNWHTTQQIKRHSDGSATFTFTVDGLDEILTWILGWTGRVEIIQPAELRDLFRQQLKLGIEMHSDDG</sequence>
<evidence type="ECO:0000259" key="2">
    <source>
        <dbReference type="Pfam" id="PF13280"/>
    </source>
</evidence>
<dbReference type="InterPro" id="IPR036390">
    <property type="entry name" value="WH_DNA-bd_sf"/>
</dbReference>
<reference evidence="4 5" key="1">
    <citation type="submission" date="2019-02" db="EMBL/GenBank/DDBJ databases">
        <title>Deep-cultivation of Planctomycetes and their phenomic and genomic characterization uncovers novel biology.</title>
        <authorList>
            <person name="Wiegand S."/>
            <person name="Jogler M."/>
            <person name="Boedeker C."/>
            <person name="Pinto D."/>
            <person name="Vollmers J."/>
            <person name="Rivas-Marin E."/>
            <person name="Kohn T."/>
            <person name="Peeters S.H."/>
            <person name="Heuer A."/>
            <person name="Rast P."/>
            <person name="Oberbeckmann S."/>
            <person name="Bunk B."/>
            <person name="Jeske O."/>
            <person name="Meyerdierks A."/>
            <person name="Storesund J.E."/>
            <person name="Kallscheuer N."/>
            <person name="Luecker S."/>
            <person name="Lage O.M."/>
            <person name="Pohl T."/>
            <person name="Merkel B.J."/>
            <person name="Hornburger P."/>
            <person name="Mueller R.-W."/>
            <person name="Bruemmer F."/>
            <person name="Labrenz M."/>
            <person name="Spormann A.M."/>
            <person name="Op den Camp H."/>
            <person name="Overmann J."/>
            <person name="Amann R."/>
            <person name="Jetten M.S.M."/>
            <person name="Mascher T."/>
            <person name="Medema M.H."/>
            <person name="Devos D.P."/>
            <person name="Kaster A.-K."/>
            <person name="Ovreas L."/>
            <person name="Rohde M."/>
            <person name="Galperin M.Y."/>
            <person name="Jogler C."/>
        </authorList>
    </citation>
    <scope>NUCLEOTIDE SEQUENCE [LARGE SCALE GENOMIC DNA]</scope>
    <source>
        <strain evidence="4 5">Pla110</strain>
    </source>
</reference>
<dbReference type="InterPro" id="IPR028349">
    <property type="entry name" value="PafC-like"/>
</dbReference>
<dbReference type="AlphaFoldDB" id="A0A518CTQ2"/>
<name>A0A518CTQ2_9PLAN</name>
<dbReference type="PANTHER" id="PTHR34580:SF1">
    <property type="entry name" value="PROTEIN PAFC"/>
    <property type="match status" value="1"/>
</dbReference>
<feature type="domain" description="WCX" evidence="3">
    <location>
        <begin position="262"/>
        <end position="336"/>
    </location>
</feature>
<dbReference type="RefSeq" id="WP_144998963.1">
    <property type="nucleotide sequence ID" value="NZ_CP036281.1"/>
</dbReference>
<dbReference type="InterPro" id="IPR057727">
    <property type="entry name" value="WCX_dom"/>
</dbReference>
<organism evidence="4 5">
    <name type="scientific">Polystyrenella longa</name>
    <dbReference type="NCBI Taxonomy" id="2528007"/>
    <lineage>
        <taxon>Bacteria</taxon>
        <taxon>Pseudomonadati</taxon>
        <taxon>Planctomycetota</taxon>
        <taxon>Planctomycetia</taxon>
        <taxon>Planctomycetales</taxon>
        <taxon>Planctomycetaceae</taxon>
        <taxon>Polystyrenella</taxon>
    </lineage>
</organism>
<evidence type="ECO:0000259" key="3">
    <source>
        <dbReference type="Pfam" id="PF25583"/>
    </source>
</evidence>
<feature type="domain" description="Helix-turn-helix type 11" evidence="1">
    <location>
        <begin position="34"/>
        <end position="76"/>
    </location>
</feature>
<dbReference type="Pfam" id="PF13280">
    <property type="entry name" value="WYL"/>
    <property type="match status" value="1"/>
</dbReference>
<dbReference type="Gene3D" id="1.10.10.10">
    <property type="entry name" value="Winged helix-like DNA-binding domain superfamily/Winged helix DNA-binding domain"/>
    <property type="match status" value="1"/>
</dbReference>
<evidence type="ECO:0000313" key="5">
    <source>
        <dbReference type="Proteomes" id="UP000317178"/>
    </source>
</evidence>
<evidence type="ECO:0000259" key="1">
    <source>
        <dbReference type="Pfam" id="PF08279"/>
    </source>
</evidence>
<dbReference type="PROSITE" id="PS52050">
    <property type="entry name" value="WYL"/>
    <property type="match status" value="1"/>
</dbReference>
<dbReference type="KEGG" id="plon:Pla110_43730"/>
<dbReference type="InterPro" id="IPR013196">
    <property type="entry name" value="HTH_11"/>
</dbReference>
<protein>
    <submittedName>
        <fullName evidence="4">HTH domain protein</fullName>
    </submittedName>
</protein>
<dbReference type="SUPFAM" id="SSF46785">
    <property type="entry name" value="Winged helix' DNA-binding domain"/>
    <property type="match status" value="1"/>
</dbReference>
<dbReference type="Pfam" id="PF08279">
    <property type="entry name" value="HTH_11"/>
    <property type="match status" value="1"/>
</dbReference>
<dbReference type="EMBL" id="CP036281">
    <property type="protein sequence ID" value="QDU82612.1"/>
    <property type="molecule type" value="Genomic_DNA"/>
</dbReference>
<dbReference type="InterPro" id="IPR051534">
    <property type="entry name" value="CBASS_pafABC_assoc_protein"/>
</dbReference>
<dbReference type="OrthoDB" id="9767131at2"/>